<keyword evidence="1" id="KW-0812">Transmembrane</keyword>
<dbReference type="RefSeq" id="WP_248552323.1">
    <property type="nucleotide sequence ID" value="NZ_JALPRK010000011.1"/>
</dbReference>
<proteinExistence type="predicted"/>
<name>A0A9X1Y2P5_9BACL</name>
<dbReference type="EMBL" id="JALPRK010000011">
    <property type="protein sequence ID" value="MCK8488228.1"/>
    <property type="molecule type" value="Genomic_DNA"/>
</dbReference>
<keyword evidence="1" id="KW-0472">Membrane</keyword>
<dbReference type="Proteomes" id="UP001139534">
    <property type="component" value="Unassembled WGS sequence"/>
</dbReference>
<organism evidence="2 3">
    <name type="scientific">Paenibacillus mellifer</name>
    <dbReference type="NCBI Taxonomy" id="2937794"/>
    <lineage>
        <taxon>Bacteria</taxon>
        <taxon>Bacillati</taxon>
        <taxon>Bacillota</taxon>
        <taxon>Bacilli</taxon>
        <taxon>Bacillales</taxon>
        <taxon>Paenibacillaceae</taxon>
        <taxon>Paenibacillus</taxon>
    </lineage>
</organism>
<evidence type="ECO:0000313" key="2">
    <source>
        <dbReference type="EMBL" id="MCK8488228.1"/>
    </source>
</evidence>
<dbReference type="AlphaFoldDB" id="A0A9X1Y2P5"/>
<protein>
    <submittedName>
        <fullName evidence="2">AtpZ/AtpI family protein</fullName>
    </submittedName>
</protein>
<feature type="transmembrane region" description="Helical" evidence="1">
    <location>
        <begin position="17"/>
        <end position="39"/>
    </location>
</feature>
<accession>A0A9X1Y2P5</accession>
<keyword evidence="3" id="KW-1185">Reference proteome</keyword>
<sequence length="81" mass="8119">MEDPTKPGKNNNSVGKAVAVVTALGMNFAVCAVGGYFLGAWMDKLWFKNGLGIGLGVLIGIAAGILGIVALIKSVVGGNDG</sequence>
<comment type="caution">
    <text evidence="2">The sequence shown here is derived from an EMBL/GenBank/DDBJ whole genome shotgun (WGS) entry which is preliminary data.</text>
</comment>
<feature type="transmembrane region" description="Helical" evidence="1">
    <location>
        <begin position="51"/>
        <end position="72"/>
    </location>
</feature>
<gene>
    <name evidence="2" type="ORF">M0651_13685</name>
</gene>
<evidence type="ECO:0000256" key="1">
    <source>
        <dbReference type="SAM" id="Phobius"/>
    </source>
</evidence>
<evidence type="ECO:0000313" key="3">
    <source>
        <dbReference type="Proteomes" id="UP001139534"/>
    </source>
</evidence>
<keyword evidence="1" id="KW-1133">Transmembrane helix</keyword>
<reference evidence="2" key="1">
    <citation type="submission" date="2022-04" db="EMBL/GenBank/DDBJ databases">
        <authorList>
            <person name="Seo M.-J."/>
        </authorList>
    </citation>
    <scope>NUCLEOTIDE SEQUENCE</scope>
    <source>
        <strain evidence="2">MBLB2552</strain>
    </source>
</reference>